<dbReference type="STRING" id="1396821.SAMN05444515_10182"/>
<dbReference type="InterPro" id="IPR016768">
    <property type="entry name" value="UCP019883"/>
</dbReference>
<keyword evidence="3" id="KW-1185">Reference proteome</keyword>
<organism evidence="2 3">
    <name type="scientific">Ectothiorhodospira marina</name>
    <dbReference type="NCBI Taxonomy" id="1396821"/>
    <lineage>
        <taxon>Bacteria</taxon>
        <taxon>Pseudomonadati</taxon>
        <taxon>Pseudomonadota</taxon>
        <taxon>Gammaproteobacteria</taxon>
        <taxon>Chromatiales</taxon>
        <taxon>Ectothiorhodospiraceae</taxon>
        <taxon>Ectothiorhodospira</taxon>
    </lineage>
</organism>
<proteinExistence type="predicted"/>
<evidence type="ECO:0000313" key="2">
    <source>
        <dbReference type="EMBL" id="SEK19993.1"/>
    </source>
</evidence>
<sequence length="118" mass="13473">MDVLQIAVWVYLAAMILAANLPWMTDRVFFFFSPPGGRKVPGWRFAEWGVLYGVALALGWALENYMTGTVHEQGWQFYAITLSLFAVSAFPGFIYRHDLRKHLIQRSRVPHAASDIPE</sequence>
<reference evidence="3" key="1">
    <citation type="submission" date="2016-10" db="EMBL/GenBank/DDBJ databases">
        <authorList>
            <person name="Varghese N."/>
            <person name="Submissions S."/>
        </authorList>
    </citation>
    <scope>NUCLEOTIDE SEQUENCE [LARGE SCALE GENOMIC DNA]</scope>
    <source>
        <strain evidence="3">DSM 241</strain>
    </source>
</reference>
<evidence type="ECO:0008006" key="4">
    <source>
        <dbReference type="Google" id="ProtNLM"/>
    </source>
</evidence>
<protein>
    <recommendedName>
        <fullName evidence="4">DUF2818 domain-containing protein</fullName>
    </recommendedName>
</protein>
<dbReference type="OrthoDB" id="5785537at2"/>
<dbReference type="AlphaFoldDB" id="A0A1H7F1J2"/>
<keyword evidence="1" id="KW-0812">Transmembrane</keyword>
<accession>A0A1H7F1J2</accession>
<feature type="transmembrane region" description="Helical" evidence="1">
    <location>
        <begin position="6"/>
        <end position="24"/>
    </location>
</feature>
<evidence type="ECO:0000313" key="3">
    <source>
        <dbReference type="Proteomes" id="UP000199256"/>
    </source>
</evidence>
<gene>
    <name evidence="2" type="ORF">SAMN05444515_10182</name>
</gene>
<dbReference type="RefSeq" id="WP_090249478.1">
    <property type="nucleotide sequence ID" value="NZ_FOAA01000001.1"/>
</dbReference>
<keyword evidence="1" id="KW-0472">Membrane</keyword>
<name>A0A1H7F1J2_9GAMM</name>
<evidence type="ECO:0000256" key="1">
    <source>
        <dbReference type="SAM" id="Phobius"/>
    </source>
</evidence>
<feature type="transmembrane region" description="Helical" evidence="1">
    <location>
        <begin position="74"/>
        <end position="95"/>
    </location>
</feature>
<dbReference type="Proteomes" id="UP000199256">
    <property type="component" value="Unassembled WGS sequence"/>
</dbReference>
<dbReference type="Pfam" id="PF10993">
    <property type="entry name" value="DUF2818"/>
    <property type="match status" value="1"/>
</dbReference>
<feature type="transmembrane region" description="Helical" evidence="1">
    <location>
        <begin position="45"/>
        <end position="62"/>
    </location>
</feature>
<keyword evidence="1" id="KW-1133">Transmembrane helix</keyword>
<dbReference type="EMBL" id="FOAA01000001">
    <property type="protein sequence ID" value="SEK19993.1"/>
    <property type="molecule type" value="Genomic_DNA"/>
</dbReference>